<dbReference type="OMA" id="MCTLHRK"/>
<proteinExistence type="predicted"/>
<evidence type="ECO:0000256" key="5">
    <source>
        <dbReference type="ARBA" id="ARBA00023163"/>
    </source>
</evidence>
<dbReference type="SMART" id="SM00906">
    <property type="entry name" value="Fungal_trans"/>
    <property type="match status" value="1"/>
</dbReference>
<dbReference type="PROSITE" id="PS50048">
    <property type="entry name" value="ZN2_CY6_FUNGAL_2"/>
    <property type="match status" value="1"/>
</dbReference>
<sequence>MSAVTRSYKVGRRNRLPLSCDPCRTRKLKCNREQPCQNCTARDELSTCKYKGSRNVSAPTAHREVHRDSMQQRINNLETLVKKLIDTQHKDSYHGSSDAGSPRPKSAYAAIDVASDASDVAHSTGTTVIDSTHSVYRGADDWYDVLQEINQLKKFWNQSQDESGYHDVQPNLSHTVDGSSLLFGHVKPIEKIEILATLPPKPEVDRLISWFFDRDNFPIIVPPILHEATFMSEYDEHWKNPSNTNIIWLGLLFSILGITMLAYRQMDEPPEYEGRSESLLQLYRIRTAQCLLVGDIAKCLPYTLETLRFNATAELNRKDDNSRGLWIMTGVIMRVAINMGYHRDPSQLPSISALQCEFRRRIWLSVASMDDVASFRGGFPRMIPAIYSDTLEPRNLHDWELFLDENKTNLPPSRPLTEFTPVSYMIAKGRLFRVLGRIADFNNNTALNSTYETVLEIDKALYNVHSQIPPYMQIHLGEDTDKFQFNQTGKLAFSSLGAECAYHKGMCTLHRRFMVKARFNSQFDLSRKRCIESALALLECQRFLIPTWYQYSHSRQMLVLAAMVLFLELELRRRDSTDMQASYPILNALGKSCEFWKDARSSCEDASRIYQTLARMLSGFQDDYIKSSTAAITATSPSHAIITPESLEECPRSTLSSSSYQPIYEEKGFSLERDLFTMPNDMEIDWATWDSFIEGNSFEDGVLH</sequence>
<dbReference type="STRING" id="28573.A0A0U1M8H3"/>
<dbReference type="GO" id="GO:0008270">
    <property type="term" value="F:zinc ion binding"/>
    <property type="evidence" value="ECO:0007669"/>
    <property type="project" value="InterPro"/>
</dbReference>
<keyword evidence="5" id="KW-0804">Transcription</keyword>
<dbReference type="PROSITE" id="PS00463">
    <property type="entry name" value="ZN2_CY6_FUNGAL_1"/>
    <property type="match status" value="1"/>
</dbReference>
<accession>A0A0U1M8H3</accession>
<dbReference type="Pfam" id="PF04082">
    <property type="entry name" value="Fungal_trans"/>
    <property type="match status" value="1"/>
</dbReference>
<evidence type="ECO:0000256" key="4">
    <source>
        <dbReference type="ARBA" id="ARBA00023125"/>
    </source>
</evidence>
<dbReference type="GO" id="GO:0005634">
    <property type="term" value="C:nucleus"/>
    <property type="evidence" value="ECO:0007669"/>
    <property type="project" value="TreeGrafter"/>
</dbReference>
<dbReference type="CDD" id="cd00067">
    <property type="entry name" value="GAL4"/>
    <property type="match status" value="1"/>
</dbReference>
<name>A0A0U1M8H3_TALIS</name>
<dbReference type="GO" id="GO:0001228">
    <property type="term" value="F:DNA-binding transcription activator activity, RNA polymerase II-specific"/>
    <property type="evidence" value="ECO:0007669"/>
    <property type="project" value="TreeGrafter"/>
</dbReference>
<dbReference type="GO" id="GO:0006351">
    <property type="term" value="P:DNA-templated transcription"/>
    <property type="evidence" value="ECO:0007669"/>
    <property type="project" value="InterPro"/>
</dbReference>
<evidence type="ECO:0000313" key="8">
    <source>
        <dbReference type="EMBL" id="CRG91828.1"/>
    </source>
</evidence>
<reference evidence="8 9" key="1">
    <citation type="submission" date="2015-04" db="EMBL/GenBank/DDBJ databases">
        <authorList>
            <person name="Syromyatnikov M.Y."/>
            <person name="Popov V.N."/>
        </authorList>
    </citation>
    <scope>NUCLEOTIDE SEQUENCE [LARGE SCALE GENOMIC DNA]</scope>
    <source>
        <strain evidence="8">WF-38-12</strain>
    </source>
</reference>
<dbReference type="PANTHER" id="PTHR31944:SF131">
    <property type="entry name" value="HEME-RESPONSIVE ZINC FINGER TRANSCRIPTION FACTOR HAP1"/>
    <property type="match status" value="1"/>
</dbReference>
<dbReference type="SUPFAM" id="SSF57701">
    <property type="entry name" value="Zn2/Cys6 DNA-binding domain"/>
    <property type="match status" value="1"/>
</dbReference>
<gene>
    <name evidence="8" type="ORF">PISL3812_08882</name>
</gene>
<keyword evidence="6" id="KW-0539">Nucleus</keyword>
<dbReference type="Gene3D" id="4.10.240.10">
    <property type="entry name" value="Zn(2)-C6 fungal-type DNA-binding domain"/>
    <property type="match status" value="1"/>
</dbReference>
<dbReference type="OrthoDB" id="762982at2759"/>
<evidence type="ECO:0000256" key="2">
    <source>
        <dbReference type="ARBA" id="ARBA00022833"/>
    </source>
</evidence>
<evidence type="ECO:0000313" key="9">
    <source>
        <dbReference type="Proteomes" id="UP000054383"/>
    </source>
</evidence>
<dbReference type="GO" id="GO:0000978">
    <property type="term" value="F:RNA polymerase II cis-regulatory region sequence-specific DNA binding"/>
    <property type="evidence" value="ECO:0007669"/>
    <property type="project" value="TreeGrafter"/>
</dbReference>
<keyword evidence="3" id="KW-0805">Transcription regulation</keyword>
<evidence type="ECO:0000256" key="6">
    <source>
        <dbReference type="ARBA" id="ARBA00023242"/>
    </source>
</evidence>
<dbReference type="Proteomes" id="UP000054383">
    <property type="component" value="Unassembled WGS sequence"/>
</dbReference>
<keyword evidence="4" id="KW-0238">DNA-binding</keyword>
<evidence type="ECO:0000256" key="3">
    <source>
        <dbReference type="ARBA" id="ARBA00023015"/>
    </source>
</evidence>
<organism evidence="8 9">
    <name type="scientific">Talaromyces islandicus</name>
    <name type="common">Penicillium islandicum</name>
    <dbReference type="NCBI Taxonomy" id="28573"/>
    <lineage>
        <taxon>Eukaryota</taxon>
        <taxon>Fungi</taxon>
        <taxon>Dikarya</taxon>
        <taxon>Ascomycota</taxon>
        <taxon>Pezizomycotina</taxon>
        <taxon>Eurotiomycetes</taxon>
        <taxon>Eurotiomycetidae</taxon>
        <taxon>Eurotiales</taxon>
        <taxon>Trichocomaceae</taxon>
        <taxon>Talaromyces</taxon>
        <taxon>Talaromyces sect. Islandici</taxon>
    </lineage>
</organism>
<keyword evidence="2" id="KW-0862">Zinc</keyword>
<dbReference type="InterPro" id="IPR007219">
    <property type="entry name" value="XnlR_reg_dom"/>
</dbReference>
<dbReference type="EMBL" id="CVMT01000010">
    <property type="protein sequence ID" value="CRG91828.1"/>
    <property type="molecule type" value="Genomic_DNA"/>
</dbReference>
<evidence type="ECO:0000259" key="7">
    <source>
        <dbReference type="PROSITE" id="PS50048"/>
    </source>
</evidence>
<evidence type="ECO:0000256" key="1">
    <source>
        <dbReference type="ARBA" id="ARBA00022723"/>
    </source>
</evidence>
<dbReference type="AlphaFoldDB" id="A0A0U1M8H3"/>
<protein>
    <submittedName>
        <fullName evidence="8">Putative transcriptional regulatory protein C1F7,11c</fullName>
    </submittedName>
</protein>
<dbReference type="PANTHER" id="PTHR31944">
    <property type="entry name" value="HEME-RESPONSIVE ZINC FINGER TRANSCRIPTION FACTOR HAP1"/>
    <property type="match status" value="1"/>
</dbReference>
<keyword evidence="1" id="KW-0479">Metal-binding</keyword>
<feature type="domain" description="Zn(2)-C6 fungal-type" evidence="7">
    <location>
        <begin position="19"/>
        <end position="50"/>
    </location>
</feature>
<dbReference type="InterPro" id="IPR001138">
    <property type="entry name" value="Zn2Cys6_DnaBD"/>
</dbReference>
<dbReference type="InterPro" id="IPR051430">
    <property type="entry name" value="Fungal_TF_Env_Response"/>
</dbReference>
<dbReference type="SMART" id="SM00066">
    <property type="entry name" value="GAL4"/>
    <property type="match status" value="1"/>
</dbReference>
<dbReference type="Pfam" id="PF00172">
    <property type="entry name" value="Zn_clus"/>
    <property type="match status" value="1"/>
</dbReference>
<keyword evidence="9" id="KW-1185">Reference proteome</keyword>
<dbReference type="CDD" id="cd12148">
    <property type="entry name" value="fungal_TF_MHR"/>
    <property type="match status" value="1"/>
</dbReference>
<dbReference type="InterPro" id="IPR036864">
    <property type="entry name" value="Zn2-C6_fun-type_DNA-bd_sf"/>
</dbReference>